<proteinExistence type="predicted"/>
<dbReference type="InterPro" id="IPR013943">
    <property type="entry name" value="Pet127"/>
</dbReference>
<organism evidence="5 6">
    <name type="scientific">Cladobotryum mycophilum</name>
    <dbReference type="NCBI Taxonomy" id="491253"/>
    <lineage>
        <taxon>Eukaryota</taxon>
        <taxon>Fungi</taxon>
        <taxon>Dikarya</taxon>
        <taxon>Ascomycota</taxon>
        <taxon>Pezizomycotina</taxon>
        <taxon>Sordariomycetes</taxon>
        <taxon>Hypocreomycetidae</taxon>
        <taxon>Hypocreales</taxon>
        <taxon>Hypocreaceae</taxon>
        <taxon>Cladobotryum</taxon>
    </lineage>
</organism>
<keyword evidence="3" id="KW-0472">Membrane</keyword>
<feature type="region of interest" description="Disordered" evidence="2">
    <location>
        <begin position="875"/>
        <end position="909"/>
    </location>
</feature>
<feature type="region of interest" description="Disordered" evidence="2">
    <location>
        <begin position="1"/>
        <end position="30"/>
    </location>
</feature>
<feature type="transmembrane region" description="Helical" evidence="3">
    <location>
        <begin position="834"/>
        <end position="858"/>
    </location>
</feature>
<keyword evidence="6" id="KW-1185">Reference proteome</keyword>
<keyword evidence="3" id="KW-1133">Transmembrane helix</keyword>
<dbReference type="CDD" id="cd00842">
    <property type="entry name" value="MPP_ASMase"/>
    <property type="match status" value="1"/>
</dbReference>
<keyword evidence="3" id="KW-0812">Transmembrane</keyword>
<feature type="transmembrane region" description="Helical" evidence="3">
    <location>
        <begin position="806"/>
        <end position="828"/>
    </location>
</feature>
<feature type="compositionally biased region" description="Low complexity" evidence="2">
    <location>
        <begin position="578"/>
        <end position="592"/>
    </location>
</feature>
<evidence type="ECO:0000259" key="4">
    <source>
        <dbReference type="PROSITE" id="PS50015"/>
    </source>
</evidence>
<dbReference type="PROSITE" id="PS50015">
    <property type="entry name" value="SAP_B"/>
    <property type="match status" value="1"/>
</dbReference>
<evidence type="ECO:0000313" key="6">
    <source>
        <dbReference type="Proteomes" id="UP001338125"/>
    </source>
</evidence>
<keyword evidence="1" id="KW-1015">Disulfide bond</keyword>
<sequence>MPPVEPTVDEKEKPKKTSSKGKRTKGKGADIDVKTILPHRLQLQPIEEDPSLSVPKLSHNLDRVLFNPGVYHIQDPRSRVFNFDPYLTSIMPVDEFDFDALKEYITSSKDVKLRQLSAAHGMKYCGSTSSMTSILSHFHFLLSAWRLPNLKTLSRSITPESFNFTALSRGPAAAYARLKDGVYAIDADKEYDTENVLSMLGKSMEKLLTLPKEEFEKYRRTRSHQLSEEEKNAEEAYHYTTMGDFMLRSQLDAHDPRLPGTGMFDLKTRAVVSIRMDVRGYEQGVGYEIRERYGQWESFEREFYDMVRAAFLKYSLQVRMGRMDGIFVAFHNTRRIFGFQYISLSEMDNAIHGTADTRLGDQEFKASLALLNELLNRATQRFPDRSLRLHVETRPTKVPLTYFFVEPVTDEDMESAEETSQSSVEQLERNILAMSDEGIAASEQVDEPVEAEQQQQQLEESDILVDDMVNQDLQNDAAWQSMMAKVEETVENESLGIGSVREAIQDALEHSGLLADKTELETEQCLDAMVSSLTAHSSKIRNLRDKSSDEDETLELTRENEDENSLSEEIREEDQSETSESVSSTQDSSIQSTSLKDLILKATEGIDKTQNLTTFQRMFTDLATKSRQSDIDSGARASDVTSDEDKSSELDEDEIEEAEGESGGTSEEEPELLGMYVTIRNKVNGEFVERPNGDEKILDWSIQYAVTELPNERAQTIYTKIKKRRRTALSQDHKSADWHKMFKGHLPIITKKGAQFREERTQQEANSPLFLPVVIAIFMVAWALLFQVRFQDTHEFKFYRQMGKALLCCLIPSGLVLLTHICLLYSGAITTVGIIALEILFLYFAVGIMLNAAGYHIAEGHRLEEEKMLRTRSAGDRGPLLGSGSGSASAGGARDGAGDGVGDDVGDDAGDDAGDDIGDDIALGSAAQAAASYSDVELSPREIEVLERTLHTRGLADDIWNSIKNGATCTACEGILTLLKGLAAFGDSAVVNVVTGLCKLAKVEDADVCEGSIKLEAPIIASAIRKMSINSDLSKLFCSTFLGLCPAPTIPQWNVPFPAPKPAGGRPAPSGKKPLKVVQFSDIHVDPLYVAGSSTQCTKPICCRPYTKNDQPGLSKTPAGPNGDHKCDTPVSLEMSMYQAIKEIVPDAAFTLFTGDIVDHAVWNTSMQYNSKSISDAYSYMSMYLNYVYGTAGNHEANPTNAFQPMAVGNSTEWLYDALQAQWGRWVEPQEFAEIHATGAYSSKYPGGNLRIISLNTNLYYRMNFWMYQPKVDKDPNGQIQWLVKELDAAEKSGERVYIIGHTPLGEKDAFIAAANYFDQVVNRYSSTIAGMFFGHTHADHFEVSYSNYSSNYTLRNVKDASMVSYICPSLTPMSGMPAFRVYDVDPVTFAVLDSTTYIADMNNTAFQTTGPVWTKYYSAKEAYGTKLNPPYTDPKAELTPAFWHNVTSLFQSNSGVFNDYLARKSRGWKNATCTGDCLAAEICQLRAARSQDNCVKVTPGIHFTKRSVDADEHPNPHFHSHDHECGMSAGTKTLSSLVVEKDILDELESKYLELGGKED</sequence>
<feature type="compositionally biased region" description="Acidic residues" evidence="2">
    <location>
        <begin position="548"/>
        <end position="577"/>
    </location>
</feature>
<dbReference type="InterPro" id="IPR041805">
    <property type="entry name" value="ASMase/PPN1_MPP"/>
</dbReference>
<dbReference type="SUPFAM" id="SSF56300">
    <property type="entry name" value="Metallo-dependent phosphatases"/>
    <property type="match status" value="1"/>
</dbReference>
<reference evidence="5 6" key="1">
    <citation type="submission" date="2024-01" db="EMBL/GenBank/DDBJ databases">
        <title>Complete genome of Cladobotryum mycophilum ATHUM6906.</title>
        <authorList>
            <person name="Christinaki A.C."/>
            <person name="Myridakis A.I."/>
            <person name="Kouvelis V.N."/>
        </authorList>
    </citation>
    <scope>NUCLEOTIDE SEQUENCE [LARGE SCALE GENOMIC DNA]</scope>
    <source>
        <strain evidence="5 6">ATHUM6906</strain>
    </source>
</reference>
<feature type="region of interest" description="Disordered" evidence="2">
    <location>
        <begin position="624"/>
        <end position="672"/>
    </location>
</feature>
<feature type="compositionally biased region" description="Low complexity" evidence="2">
    <location>
        <begin position="876"/>
        <end position="892"/>
    </location>
</feature>
<dbReference type="PANTHER" id="PTHR31014:SF0">
    <property type="entry name" value="MITOCHONDRIAL TRANSLATION SYSTEM COMPONENT PET127-RELATED"/>
    <property type="match status" value="1"/>
</dbReference>
<feature type="region of interest" description="Disordered" evidence="2">
    <location>
        <begin position="537"/>
        <end position="592"/>
    </location>
</feature>
<dbReference type="PANTHER" id="PTHR31014">
    <property type="entry name" value="MITOCHONDRIAL TRANSLATION SYSTEM COMPONENT PET127-RELATED"/>
    <property type="match status" value="1"/>
</dbReference>
<dbReference type="InterPro" id="IPR008139">
    <property type="entry name" value="SaposinB_dom"/>
</dbReference>
<feature type="domain" description="Saposin B-type" evidence="4">
    <location>
        <begin position="965"/>
        <end position="1049"/>
    </location>
</feature>
<gene>
    <name evidence="5" type="ORF">PT974_06896</name>
</gene>
<protein>
    <submittedName>
        <fullName evidence="5">mRNA degradation protein</fullName>
    </submittedName>
</protein>
<feature type="compositionally biased region" description="Basic residues" evidence="2">
    <location>
        <begin position="16"/>
        <end position="26"/>
    </location>
</feature>
<feature type="transmembrane region" description="Helical" evidence="3">
    <location>
        <begin position="769"/>
        <end position="786"/>
    </location>
</feature>
<dbReference type="InterPro" id="IPR004843">
    <property type="entry name" value="Calcineurin-like_PHP"/>
</dbReference>
<dbReference type="Pfam" id="PF08634">
    <property type="entry name" value="Pet127"/>
    <property type="match status" value="1"/>
</dbReference>
<dbReference type="Pfam" id="PF00149">
    <property type="entry name" value="Metallophos"/>
    <property type="match status" value="1"/>
</dbReference>
<dbReference type="Proteomes" id="UP001338125">
    <property type="component" value="Unassembled WGS sequence"/>
</dbReference>
<feature type="compositionally biased region" description="Acidic residues" evidence="2">
    <location>
        <begin position="650"/>
        <end position="671"/>
    </location>
</feature>
<accession>A0ABR0SNW5</accession>
<evidence type="ECO:0000313" key="5">
    <source>
        <dbReference type="EMBL" id="KAK5993465.1"/>
    </source>
</evidence>
<dbReference type="Gene3D" id="3.60.21.10">
    <property type="match status" value="1"/>
</dbReference>
<evidence type="ECO:0000256" key="1">
    <source>
        <dbReference type="ARBA" id="ARBA00023157"/>
    </source>
</evidence>
<comment type="caution">
    <text evidence="5">The sequence shown here is derived from an EMBL/GenBank/DDBJ whole genome shotgun (WGS) entry which is preliminary data.</text>
</comment>
<dbReference type="EMBL" id="JAVFKD010000012">
    <property type="protein sequence ID" value="KAK5993465.1"/>
    <property type="molecule type" value="Genomic_DNA"/>
</dbReference>
<dbReference type="SMART" id="SM00741">
    <property type="entry name" value="SapB"/>
    <property type="match status" value="1"/>
</dbReference>
<evidence type="ECO:0000256" key="2">
    <source>
        <dbReference type="SAM" id="MobiDB-lite"/>
    </source>
</evidence>
<dbReference type="InterPro" id="IPR029052">
    <property type="entry name" value="Metallo-depent_PP-like"/>
</dbReference>
<evidence type="ECO:0000256" key="3">
    <source>
        <dbReference type="SAM" id="Phobius"/>
    </source>
</evidence>
<name>A0ABR0SNW5_9HYPO</name>